<evidence type="ECO:0000259" key="3">
    <source>
        <dbReference type="Pfam" id="PF26086"/>
    </source>
</evidence>
<dbReference type="OMA" id="HIHEELV"/>
<reference evidence="4" key="3">
    <citation type="submission" date="2025-09" db="UniProtKB">
        <authorList>
            <consortium name="Ensembl"/>
        </authorList>
    </citation>
    <scope>IDENTIFICATION</scope>
</reference>
<protein>
    <recommendedName>
        <fullName evidence="3">Niban 1/2/3 domain-containing protein</fullName>
    </recommendedName>
</protein>
<feature type="compositionally biased region" description="Polar residues" evidence="2">
    <location>
        <begin position="777"/>
        <end position="791"/>
    </location>
</feature>
<dbReference type="Proteomes" id="UP001501920">
    <property type="component" value="Chromosome 4"/>
</dbReference>
<dbReference type="OrthoDB" id="9010513at2759"/>
<feature type="region of interest" description="Disordered" evidence="2">
    <location>
        <begin position="885"/>
        <end position="925"/>
    </location>
</feature>
<feature type="compositionally biased region" description="Low complexity" evidence="2">
    <location>
        <begin position="897"/>
        <end position="910"/>
    </location>
</feature>
<sequence length="956" mass="106651">MGSSSSLLDENKSNIIKGRAQAELNNFAPIYRKQYNLAYLSHVHEELVQRKEQHTQLLKQREPPAAAEVFYEDHMLSFEDNRKWKDRYAVVRANYSLECHESYESYVKGTPPLYKLLPTGGTVLIAEGKYMEMVDMCFPDTNYVKEDFAPSIEDMPGDYPVYLRLPYRRDYYFCFLQEEQQIEFISALSDCIRHQNQDFLKKKTCEVQAFVKAIQLYRQEKGHYETWDMLTGSDVRVLANLIMEDLLPSLVKDLLPRLKTKKTDKRKAWFVTVEAAYYLVHETLMVGMTALKNECKEKAKKQSALMRSDMDQITSSRAFLESKLRATVAEPATKYLMEHVEPYLSAVLEELMGPISLGFKDARELSEARMDKLYLDYQDSMSKDELRLALVEMRKPNLHACYEKVSRLKEHIQELQQSFRYSTSKGLEYSTQIDIQQLVDNVAYTFELLLCKAEEENKDLGDAMVKAKHRVLKQYDYDSSTVRKRIFQEALINITLPSIKAHLAPTFKKELPKFEQYIFADYVSFINVENIYEDILQQILENEVSKVVKEAASMKKYNLFMESRYNFSVSSLRSTPPGSLPGSPGHPSNSPAQCHTKLASPLLDHSSVGVPAIEKQEAKTVELVAVAQPVEVQAHPTQVQTELLEAPTGLQTGGGHKAEGKAVVEMPLSTGTETKSTSTIPKTHTVHPTVVEEVAEATSAAAESLNEGENTEVEPVTVTCLSTETSVKPPSLINIESTTAAPKTLAEPVPEAVEPVANGTSVKSSSAEKDARPLDQVMQNNDTLTGFTHVTESGSSISSNEPGSQSENSLIAPEETEVLEDDPFDFTESGTTPDEVPSDIVSGVTEDKEVVESAEEGDSTTGAAKPGESAVVSIEAAAAQANFAPEFSATTETVANPQPSAPESESQSQPCPCPEKPREAPTVAKPLDCIKEIRDLVVEVIEVEEVIQRYPDNGEV</sequence>
<evidence type="ECO:0000256" key="1">
    <source>
        <dbReference type="ARBA" id="ARBA00010251"/>
    </source>
</evidence>
<evidence type="ECO:0000256" key="2">
    <source>
        <dbReference type="SAM" id="MobiDB-lite"/>
    </source>
</evidence>
<comment type="similarity">
    <text evidence="1">Belongs to the Niban family.</text>
</comment>
<dbReference type="PANTHER" id="PTHR14392">
    <property type="entry name" value="NIBAN FAMILY MEMBER"/>
    <property type="match status" value="1"/>
</dbReference>
<feature type="region of interest" description="Disordered" evidence="2">
    <location>
        <begin position="572"/>
        <end position="594"/>
    </location>
</feature>
<keyword evidence="5" id="KW-1185">Reference proteome</keyword>
<dbReference type="GeneTree" id="ENSGT00940000154149"/>
<dbReference type="Pfam" id="PF26089">
    <property type="entry name" value="PH_Niban2"/>
    <property type="match status" value="1"/>
</dbReference>
<evidence type="ECO:0000313" key="4">
    <source>
        <dbReference type="Ensembl" id="ENSPNAP00000037194.1"/>
    </source>
</evidence>
<reference evidence="4" key="2">
    <citation type="submission" date="2025-08" db="UniProtKB">
        <authorList>
            <consortium name="Ensembl"/>
        </authorList>
    </citation>
    <scope>IDENTIFICATION</scope>
</reference>
<evidence type="ECO:0000313" key="5">
    <source>
        <dbReference type="Proteomes" id="UP001501920"/>
    </source>
</evidence>
<dbReference type="Ensembl" id="ENSPNAT00000040624.2">
    <property type="protein sequence ID" value="ENSPNAP00000037194.1"/>
    <property type="gene ID" value="ENSPNAG00000005531.2"/>
</dbReference>
<name>A0A3B4EPJ5_PYGNA</name>
<dbReference type="Pfam" id="PF26086">
    <property type="entry name" value="Niban2"/>
    <property type="match status" value="1"/>
</dbReference>
<organism evidence="4 5">
    <name type="scientific">Pygocentrus nattereri</name>
    <name type="common">Red-bellied piranha</name>
    <dbReference type="NCBI Taxonomy" id="42514"/>
    <lineage>
        <taxon>Eukaryota</taxon>
        <taxon>Metazoa</taxon>
        <taxon>Chordata</taxon>
        <taxon>Craniata</taxon>
        <taxon>Vertebrata</taxon>
        <taxon>Euteleostomi</taxon>
        <taxon>Actinopterygii</taxon>
        <taxon>Neopterygii</taxon>
        <taxon>Teleostei</taxon>
        <taxon>Ostariophysi</taxon>
        <taxon>Characiformes</taxon>
        <taxon>Characoidei</taxon>
        <taxon>Pygocentrus</taxon>
    </lineage>
</organism>
<feature type="compositionally biased region" description="Low complexity" evidence="2">
    <location>
        <begin position="572"/>
        <end position="591"/>
    </location>
</feature>
<dbReference type="InterPro" id="IPR059060">
    <property type="entry name" value="Niban_1/2/3_dom"/>
</dbReference>
<dbReference type="GeneID" id="108439844"/>
<reference evidence="4 5" key="1">
    <citation type="submission" date="2020-10" db="EMBL/GenBank/DDBJ databases">
        <title>Pygocentrus nattereri (red-bellied piranha) genome, fPygNat1, primary haplotype.</title>
        <authorList>
            <person name="Myers G."/>
            <person name="Meyer A."/>
            <person name="Karagic N."/>
            <person name="Pippel M."/>
            <person name="Winkler S."/>
            <person name="Tracey A."/>
            <person name="Wood J."/>
            <person name="Formenti G."/>
            <person name="Howe K."/>
            <person name="Fedrigo O."/>
            <person name="Jarvis E.D."/>
        </authorList>
    </citation>
    <scope>NUCLEOTIDE SEQUENCE [LARGE SCALE GENOMIC DNA]</scope>
</reference>
<dbReference type="InterPro" id="IPR026088">
    <property type="entry name" value="Niban-like"/>
</dbReference>
<feature type="domain" description="Niban 1/2/3" evidence="3">
    <location>
        <begin position="334"/>
        <end position="497"/>
    </location>
</feature>
<feature type="compositionally biased region" description="Low complexity" evidence="2">
    <location>
        <begin position="792"/>
        <end position="807"/>
    </location>
</feature>
<accession>A0A3B4EPJ5</accession>
<dbReference type="RefSeq" id="XP_017573963.1">
    <property type="nucleotide sequence ID" value="XM_017718474.2"/>
</dbReference>
<dbReference type="AlphaFoldDB" id="A0A3B4EPJ5"/>
<proteinExistence type="inferred from homology"/>
<dbReference type="PANTHER" id="PTHR14392:SF3">
    <property type="entry name" value="PROTEIN NIBAN 1"/>
    <property type="match status" value="1"/>
</dbReference>
<feature type="region of interest" description="Disordered" evidence="2">
    <location>
        <begin position="823"/>
        <end position="867"/>
    </location>
</feature>
<dbReference type="CTD" id="559657"/>
<feature type="region of interest" description="Disordered" evidence="2">
    <location>
        <begin position="757"/>
        <end position="809"/>
    </location>
</feature>
<dbReference type="CDD" id="cd23949">
    <property type="entry name" value="Niban-like"/>
    <property type="match status" value="1"/>
</dbReference>